<organism evidence="3 4">
    <name type="scientific">Eragrostis curvula</name>
    <name type="common">weeping love grass</name>
    <dbReference type="NCBI Taxonomy" id="38414"/>
    <lineage>
        <taxon>Eukaryota</taxon>
        <taxon>Viridiplantae</taxon>
        <taxon>Streptophyta</taxon>
        <taxon>Embryophyta</taxon>
        <taxon>Tracheophyta</taxon>
        <taxon>Spermatophyta</taxon>
        <taxon>Magnoliopsida</taxon>
        <taxon>Liliopsida</taxon>
        <taxon>Poales</taxon>
        <taxon>Poaceae</taxon>
        <taxon>PACMAD clade</taxon>
        <taxon>Chloridoideae</taxon>
        <taxon>Eragrostideae</taxon>
        <taxon>Eragrostidinae</taxon>
        <taxon>Eragrostis</taxon>
    </lineage>
</organism>
<dbReference type="InterPro" id="IPR039391">
    <property type="entry name" value="Phytocyanin-like"/>
</dbReference>
<dbReference type="GO" id="GO:0005886">
    <property type="term" value="C:plasma membrane"/>
    <property type="evidence" value="ECO:0007669"/>
    <property type="project" value="TreeGrafter"/>
</dbReference>
<dbReference type="SUPFAM" id="SSF49503">
    <property type="entry name" value="Cupredoxins"/>
    <property type="match status" value="1"/>
</dbReference>
<dbReference type="Gramene" id="TVU10218">
    <property type="protein sequence ID" value="TVU10218"/>
    <property type="gene ID" value="EJB05_43731"/>
</dbReference>
<dbReference type="OrthoDB" id="1921208at2759"/>
<accession>A0A5J9TH30</accession>
<evidence type="ECO:0000313" key="3">
    <source>
        <dbReference type="EMBL" id="TVU10218.1"/>
    </source>
</evidence>
<proteinExistence type="predicted"/>
<evidence type="ECO:0000256" key="1">
    <source>
        <dbReference type="SAM" id="SignalP"/>
    </source>
</evidence>
<dbReference type="PROSITE" id="PS51485">
    <property type="entry name" value="PHYTOCYANIN"/>
    <property type="match status" value="1"/>
</dbReference>
<feature type="chain" id="PRO_5023863898" description="Phytocyanin domain-containing protein" evidence="1">
    <location>
        <begin position="30"/>
        <end position="192"/>
    </location>
</feature>
<dbReference type="InterPro" id="IPR003245">
    <property type="entry name" value="Phytocyanin_dom"/>
</dbReference>
<evidence type="ECO:0000313" key="4">
    <source>
        <dbReference type="Proteomes" id="UP000324897"/>
    </source>
</evidence>
<dbReference type="Proteomes" id="UP000324897">
    <property type="component" value="Chromosome 3"/>
</dbReference>
<dbReference type="InterPro" id="IPR008972">
    <property type="entry name" value="Cupredoxin"/>
</dbReference>
<evidence type="ECO:0000259" key="2">
    <source>
        <dbReference type="PROSITE" id="PS51485"/>
    </source>
</evidence>
<dbReference type="PANTHER" id="PTHR33021:SF179">
    <property type="entry name" value="OS09G0541100 PROTEIN"/>
    <property type="match status" value="1"/>
</dbReference>
<feature type="non-terminal residue" evidence="3">
    <location>
        <position position="1"/>
    </location>
</feature>
<feature type="domain" description="Phytocyanin" evidence="2">
    <location>
        <begin position="31"/>
        <end position="101"/>
    </location>
</feature>
<protein>
    <recommendedName>
        <fullName evidence="2">Phytocyanin domain-containing protein</fullName>
    </recommendedName>
</protein>
<comment type="caution">
    <text evidence="3">The sequence shown here is derived from an EMBL/GenBank/DDBJ whole genome shotgun (WGS) entry which is preliminary data.</text>
</comment>
<dbReference type="Pfam" id="PF02298">
    <property type="entry name" value="Cu_bind_like"/>
    <property type="match status" value="1"/>
</dbReference>
<reference evidence="3 4" key="1">
    <citation type="journal article" date="2019" name="Sci. Rep.">
        <title>A high-quality genome of Eragrostis curvula grass provides insights into Poaceae evolution and supports new strategies to enhance forage quality.</title>
        <authorList>
            <person name="Carballo J."/>
            <person name="Santos B.A.C.M."/>
            <person name="Zappacosta D."/>
            <person name="Garbus I."/>
            <person name="Selva J.P."/>
            <person name="Gallo C.A."/>
            <person name="Diaz A."/>
            <person name="Albertini E."/>
            <person name="Caccamo M."/>
            <person name="Echenique V."/>
        </authorList>
    </citation>
    <scope>NUCLEOTIDE SEQUENCE [LARGE SCALE GENOMIC DNA]</scope>
    <source>
        <strain evidence="4">cv. Victoria</strain>
        <tissue evidence="3">Leaf</tissue>
    </source>
</reference>
<dbReference type="AlphaFoldDB" id="A0A5J9TH30"/>
<name>A0A5J9TH30_9POAL</name>
<gene>
    <name evidence="3" type="ORF">EJB05_43731</name>
</gene>
<keyword evidence="4" id="KW-1185">Reference proteome</keyword>
<dbReference type="EMBL" id="RWGY01000039">
    <property type="protein sequence ID" value="TVU10218.1"/>
    <property type="molecule type" value="Genomic_DNA"/>
</dbReference>
<feature type="signal peptide" evidence="1">
    <location>
        <begin position="1"/>
        <end position="29"/>
    </location>
</feature>
<dbReference type="Gene3D" id="2.60.40.420">
    <property type="entry name" value="Cupredoxins - blue copper proteins"/>
    <property type="match status" value="1"/>
</dbReference>
<dbReference type="PANTHER" id="PTHR33021">
    <property type="entry name" value="BLUE COPPER PROTEIN"/>
    <property type="match status" value="1"/>
</dbReference>
<dbReference type="GO" id="GO:0009055">
    <property type="term" value="F:electron transfer activity"/>
    <property type="evidence" value="ECO:0007669"/>
    <property type="project" value="InterPro"/>
</dbReference>
<keyword evidence="1" id="KW-0732">Signal</keyword>
<sequence>MAAISLWSTTSAAAILLLLLAAAPRHAAGGTEYTVGDAAGWTNGFNYLAWSQKYNFTVGDTLVFNYVVGQHDVYEVTEDAFRACEPAKKTLRVWVTGRDLRQPHPAGELLLHLQRRGPLPRRHEARRLRGRGSPAAAASAAFPAGVAISAASADGLCRRVVDTAPPRVVRSFGDSMPRCDLPIACCLKVTDY</sequence>